<dbReference type="STRING" id="1123272.SAMN02745824_0006"/>
<proteinExistence type="predicted"/>
<dbReference type="AlphaFoldDB" id="A0A1N6CLX8"/>
<evidence type="ECO:0008006" key="4">
    <source>
        <dbReference type="Google" id="ProtNLM"/>
    </source>
</evidence>
<reference evidence="3" key="1">
    <citation type="submission" date="2016-11" db="EMBL/GenBank/DDBJ databases">
        <authorList>
            <person name="Varghese N."/>
            <person name="Submissions S."/>
        </authorList>
    </citation>
    <scope>NUCLEOTIDE SEQUENCE [LARGE SCALE GENOMIC DNA]</scope>
    <source>
        <strain evidence="3">DSM 22363</strain>
    </source>
</reference>
<evidence type="ECO:0000256" key="1">
    <source>
        <dbReference type="SAM" id="MobiDB-lite"/>
    </source>
</evidence>
<sequence length="265" mass="27950">MPISMGQEAQGRMPAQRPAAHNREDKREPSELSHPVSEEFASSRRFTGYAWILLRQGSSRSLSAVPVLPGGLSGGQYGASQAGIQFAYRITGDDQRHIAGTLRASTALENDGGEELAIGGRIRPIARVPLAIHAEQRFDLKSADMRGTAIFLAGGTGPHPLPAGLAVESWGQGGYVFGHGETWFFDGSASLSREIARSKSAVLTIGPGLWAGGQKGATRVDAGPRASLLAPLGDGHARLDFDWRQRVAGNARPGSGLTLTLSTGF</sequence>
<feature type="compositionally biased region" description="Basic and acidic residues" evidence="1">
    <location>
        <begin position="21"/>
        <end position="31"/>
    </location>
</feature>
<dbReference type="EMBL" id="FSQW01000001">
    <property type="protein sequence ID" value="SIN59476.1"/>
    <property type="molecule type" value="Genomic_DNA"/>
</dbReference>
<protein>
    <recommendedName>
        <fullName evidence="4">Haemolysin activator HlyB C-terminal domain-containing protein</fullName>
    </recommendedName>
</protein>
<dbReference type="Proteomes" id="UP000185192">
    <property type="component" value="Unassembled WGS sequence"/>
</dbReference>
<gene>
    <name evidence="2" type="ORF">SAMN02745824_0006</name>
</gene>
<feature type="region of interest" description="Disordered" evidence="1">
    <location>
        <begin position="1"/>
        <end position="39"/>
    </location>
</feature>
<keyword evidence="3" id="KW-1185">Reference proteome</keyword>
<accession>A0A1N6CLX8</accession>
<organism evidence="2 3">
    <name type="scientific">Parasphingorhabdus marina DSM 22363</name>
    <dbReference type="NCBI Taxonomy" id="1123272"/>
    <lineage>
        <taxon>Bacteria</taxon>
        <taxon>Pseudomonadati</taxon>
        <taxon>Pseudomonadota</taxon>
        <taxon>Alphaproteobacteria</taxon>
        <taxon>Sphingomonadales</taxon>
        <taxon>Sphingomonadaceae</taxon>
        <taxon>Parasphingorhabdus</taxon>
    </lineage>
</organism>
<name>A0A1N6CLX8_9SPHN</name>
<evidence type="ECO:0000313" key="3">
    <source>
        <dbReference type="Proteomes" id="UP000185192"/>
    </source>
</evidence>
<evidence type="ECO:0000313" key="2">
    <source>
        <dbReference type="EMBL" id="SIN59476.1"/>
    </source>
</evidence>